<keyword evidence="2" id="KW-0285">Flavoprotein</keyword>
<keyword evidence="4" id="KW-0560">Oxidoreductase</keyword>
<evidence type="ECO:0000256" key="1">
    <source>
        <dbReference type="ARBA" id="ARBA00007992"/>
    </source>
</evidence>
<evidence type="ECO:0000259" key="5">
    <source>
        <dbReference type="Pfam" id="PF01494"/>
    </source>
</evidence>
<organism evidence="6 7">
    <name type="scientific">Aspergillus leporis</name>
    <dbReference type="NCBI Taxonomy" id="41062"/>
    <lineage>
        <taxon>Eukaryota</taxon>
        <taxon>Fungi</taxon>
        <taxon>Dikarya</taxon>
        <taxon>Ascomycota</taxon>
        <taxon>Pezizomycotina</taxon>
        <taxon>Eurotiomycetes</taxon>
        <taxon>Eurotiomycetidae</taxon>
        <taxon>Eurotiales</taxon>
        <taxon>Aspergillaceae</taxon>
        <taxon>Aspergillus</taxon>
        <taxon>Aspergillus subgen. Circumdati</taxon>
    </lineage>
</organism>
<dbReference type="InterPro" id="IPR036188">
    <property type="entry name" value="FAD/NAD-bd_sf"/>
</dbReference>
<accession>A0A5N5XHH9</accession>
<dbReference type="Gene3D" id="3.50.50.60">
    <property type="entry name" value="FAD/NAD(P)-binding domain"/>
    <property type="match status" value="1"/>
</dbReference>
<evidence type="ECO:0000256" key="2">
    <source>
        <dbReference type="ARBA" id="ARBA00022630"/>
    </source>
</evidence>
<dbReference type="SUPFAM" id="SSF51905">
    <property type="entry name" value="FAD/NAD(P)-binding domain"/>
    <property type="match status" value="1"/>
</dbReference>
<reference evidence="6 7" key="1">
    <citation type="submission" date="2019-04" db="EMBL/GenBank/DDBJ databases">
        <title>Friends and foes A comparative genomics study of 23 Aspergillus species from section Flavi.</title>
        <authorList>
            <consortium name="DOE Joint Genome Institute"/>
            <person name="Kjaerbolling I."/>
            <person name="Vesth T."/>
            <person name="Frisvad J.C."/>
            <person name="Nybo J.L."/>
            <person name="Theobald S."/>
            <person name="Kildgaard S."/>
            <person name="Isbrandt T."/>
            <person name="Kuo A."/>
            <person name="Sato A."/>
            <person name="Lyhne E.K."/>
            <person name="Kogle M.E."/>
            <person name="Wiebenga A."/>
            <person name="Kun R.S."/>
            <person name="Lubbers R.J."/>
            <person name="Makela M.R."/>
            <person name="Barry K."/>
            <person name="Chovatia M."/>
            <person name="Clum A."/>
            <person name="Daum C."/>
            <person name="Haridas S."/>
            <person name="He G."/>
            <person name="LaButti K."/>
            <person name="Lipzen A."/>
            <person name="Mondo S."/>
            <person name="Riley R."/>
            <person name="Salamov A."/>
            <person name="Simmons B.A."/>
            <person name="Magnuson J.K."/>
            <person name="Henrissat B."/>
            <person name="Mortensen U.H."/>
            <person name="Larsen T.O."/>
            <person name="Devries R.P."/>
            <person name="Grigoriev I.V."/>
            <person name="Machida M."/>
            <person name="Baker S.E."/>
            <person name="Andersen M.R."/>
        </authorList>
    </citation>
    <scope>NUCLEOTIDE SEQUENCE [LARGE SCALE GENOMIC DNA]</scope>
    <source>
        <strain evidence="6 7">CBS 151.66</strain>
    </source>
</reference>
<protein>
    <recommendedName>
        <fullName evidence="5">FAD-binding domain-containing protein</fullName>
    </recommendedName>
</protein>
<dbReference type="GO" id="GO:0004497">
    <property type="term" value="F:monooxygenase activity"/>
    <property type="evidence" value="ECO:0007669"/>
    <property type="project" value="InterPro"/>
</dbReference>
<dbReference type="Proteomes" id="UP000326565">
    <property type="component" value="Unassembled WGS sequence"/>
</dbReference>
<dbReference type="OrthoDB" id="10029326at2759"/>
<dbReference type="Pfam" id="PF01494">
    <property type="entry name" value="FAD_binding_3"/>
    <property type="match status" value="1"/>
</dbReference>
<dbReference type="PANTHER" id="PTHR47356">
    <property type="entry name" value="FAD-DEPENDENT MONOOXYGENASE ASQG-RELATED"/>
    <property type="match status" value="1"/>
</dbReference>
<gene>
    <name evidence="6" type="ORF">BDV29DRAFT_187035</name>
</gene>
<dbReference type="PANTHER" id="PTHR47356:SF2">
    <property type="entry name" value="FAD-BINDING DOMAIN-CONTAINING PROTEIN-RELATED"/>
    <property type="match status" value="1"/>
</dbReference>
<dbReference type="InterPro" id="IPR050562">
    <property type="entry name" value="FAD_mOase_fung"/>
</dbReference>
<name>A0A5N5XHH9_9EURO</name>
<dbReference type="AlphaFoldDB" id="A0A5N5XHH9"/>
<dbReference type="EMBL" id="ML732149">
    <property type="protein sequence ID" value="KAB8079705.1"/>
    <property type="molecule type" value="Genomic_DNA"/>
</dbReference>
<evidence type="ECO:0000256" key="3">
    <source>
        <dbReference type="ARBA" id="ARBA00022827"/>
    </source>
</evidence>
<feature type="domain" description="FAD-binding" evidence="5">
    <location>
        <begin position="12"/>
        <end position="351"/>
    </location>
</feature>
<keyword evidence="7" id="KW-1185">Reference proteome</keyword>
<evidence type="ECO:0000313" key="6">
    <source>
        <dbReference type="EMBL" id="KAB8079705.1"/>
    </source>
</evidence>
<comment type="similarity">
    <text evidence="1">Belongs to the paxM FAD-dependent monooxygenase family.</text>
</comment>
<dbReference type="InterPro" id="IPR002938">
    <property type="entry name" value="FAD-bd"/>
</dbReference>
<evidence type="ECO:0000256" key="4">
    <source>
        <dbReference type="ARBA" id="ARBA00023002"/>
    </source>
</evidence>
<sequence length="481" mass="54028">MENFSDKQTRKFDVIIVGCSVAGLTLANALSKRKIDYVVLESHNNLPPPLSGNALTLLPNGLRILSQLGVLEDIKAASQSISSHSTWLANGCLLKTVNMMQLPSSRHGYDSTVIARWDLIQILYNSLVGDRRRVAFDKRAVQFEQSPSEVKVKCADGSSFAGDVVVGADGIHSVTRRKALWNQDLSRALVSIQNGPPRFTSEYSGIYGISNPIPDLHPGQAHRTYGNGFSFIVNVGKRGRVYWLLSIKTSETHQYPRLSRYTQDQTSIDKHVRPFLDTHISGTILFKDLYYNSKTCLHVRLEELLCDKWVSGNIVCIGDSVHKMTPNLAQGANCAVESAASLANCLVCILDKRQGLVFSDKCEREAILQSWEASRQNRMRFFYTCSWILARCESFCGILFKGLGLYIGSFHGEQVISYMSDIDGRTEYVNFLPEPPRVSKIGQKLEHGNLYYLNYLFVKMAFALLDSSLRLWQFFSHKKDS</sequence>
<keyword evidence="3" id="KW-0274">FAD</keyword>
<dbReference type="GO" id="GO:0071949">
    <property type="term" value="F:FAD binding"/>
    <property type="evidence" value="ECO:0007669"/>
    <property type="project" value="InterPro"/>
</dbReference>
<dbReference type="PRINTS" id="PR00420">
    <property type="entry name" value="RNGMNOXGNASE"/>
</dbReference>
<evidence type="ECO:0000313" key="7">
    <source>
        <dbReference type="Proteomes" id="UP000326565"/>
    </source>
</evidence>
<proteinExistence type="inferred from homology"/>